<dbReference type="AlphaFoldDB" id="A0A317XI47"/>
<dbReference type="InterPro" id="IPR051260">
    <property type="entry name" value="Diverse_substr_monoxygenases"/>
</dbReference>
<feature type="compositionally biased region" description="Basic and acidic residues" evidence="6">
    <location>
        <begin position="1"/>
        <end position="26"/>
    </location>
</feature>
<accession>A0A317XI47</accession>
<reference evidence="8 9" key="1">
    <citation type="journal article" date="2018" name="Mol. Biol. Evol.">
        <title>Broad Genomic Sampling Reveals a Smut Pathogenic Ancestry of the Fungal Clade Ustilaginomycotina.</title>
        <authorList>
            <person name="Kijpornyongpan T."/>
            <person name="Mondo S.J."/>
            <person name="Barry K."/>
            <person name="Sandor L."/>
            <person name="Lee J."/>
            <person name="Lipzen A."/>
            <person name="Pangilinan J."/>
            <person name="LaButti K."/>
            <person name="Hainaut M."/>
            <person name="Henrissat B."/>
            <person name="Grigoriev I.V."/>
            <person name="Spatafora J.W."/>
            <person name="Aime M.C."/>
        </authorList>
    </citation>
    <scope>NUCLEOTIDE SEQUENCE [LARGE SCALE GENOMIC DNA]</scope>
    <source>
        <strain evidence="8 9">MCA 3645</strain>
    </source>
</reference>
<evidence type="ECO:0000256" key="4">
    <source>
        <dbReference type="ARBA" id="ARBA00023033"/>
    </source>
</evidence>
<dbReference type="Gene3D" id="3.20.20.30">
    <property type="entry name" value="Luciferase-like domain"/>
    <property type="match status" value="1"/>
</dbReference>
<keyword evidence="4 8" id="KW-0503">Monooxygenase</keyword>
<dbReference type="NCBIfam" id="TIGR03860">
    <property type="entry name" value="FMN_nitrolo"/>
    <property type="match status" value="1"/>
</dbReference>
<dbReference type="GO" id="GO:0016705">
    <property type="term" value="F:oxidoreductase activity, acting on paired donors, with incorporation or reduction of molecular oxygen"/>
    <property type="evidence" value="ECO:0007669"/>
    <property type="project" value="InterPro"/>
</dbReference>
<dbReference type="Pfam" id="PF00296">
    <property type="entry name" value="Bac_luciferase"/>
    <property type="match status" value="1"/>
</dbReference>
<evidence type="ECO:0000313" key="8">
    <source>
        <dbReference type="EMBL" id="PWY97731.1"/>
    </source>
</evidence>
<evidence type="ECO:0000256" key="5">
    <source>
        <dbReference type="ARBA" id="ARBA00033748"/>
    </source>
</evidence>
<keyword evidence="3" id="KW-0560">Oxidoreductase</keyword>
<evidence type="ECO:0000256" key="1">
    <source>
        <dbReference type="ARBA" id="ARBA00022630"/>
    </source>
</evidence>
<keyword evidence="1" id="KW-0285">Flavoprotein</keyword>
<dbReference type="GO" id="GO:0004497">
    <property type="term" value="F:monooxygenase activity"/>
    <property type="evidence" value="ECO:0007669"/>
    <property type="project" value="UniProtKB-KW"/>
</dbReference>
<feature type="region of interest" description="Disordered" evidence="6">
    <location>
        <begin position="1"/>
        <end position="35"/>
    </location>
</feature>
<dbReference type="InterPro" id="IPR036661">
    <property type="entry name" value="Luciferase-like_sf"/>
</dbReference>
<organism evidence="8 9">
    <name type="scientific">Testicularia cyperi</name>
    <dbReference type="NCBI Taxonomy" id="1882483"/>
    <lineage>
        <taxon>Eukaryota</taxon>
        <taxon>Fungi</taxon>
        <taxon>Dikarya</taxon>
        <taxon>Basidiomycota</taxon>
        <taxon>Ustilaginomycotina</taxon>
        <taxon>Ustilaginomycetes</taxon>
        <taxon>Ustilaginales</taxon>
        <taxon>Anthracoideaceae</taxon>
        <taxon>Testicularia</taxon>
    </lineage>
</organism>
<evidence type="ECO:0000259" key="7">
    <source>
        <dbReference type="Pfam" id="PF00296"/>
    </source>
</evidence>
<evidence type="ECO:0000313" key="9">
    <source>
        <dbReference type="Proteomes" id="UP000246740"/>
    </source>
</evidence>
<dbReference type="EMBL" id="KZ819202">
    <property type="protein sequence ID" value="PWY97731.1"/>
    <property type="molecule type" value="Genomic_DNA"/>
</dbReference>
<dbReference type="InterPro" id="IPR016215">
    <property type="entry name" value="NTA_MOA"/>
</dbReference>
<keyword evidence="9" id="KW-1185">Reference proteome</keyword>
<dbReference type="STRING" id="1882483.A0A317XI47"/>
<dbReference type="PANTHER" id="PTHR30011:SF16">
    <property type="entry name" value="C2H2 FINGER DOMAIN TRANSCRIPTION FACTOR (EUROFUNG)-RELATED"/>
    <property type="match status" value="1"/>
</dbReference>
<dbReference type="OrthoDB" id="5561043at2759"/>
<comment type="similarity">
    <text evidence="5">Belongs to the NtaA/SnaA/DszA monooxygenase family.</text>
</comment>
<dbReference type="InParanoid" id="A0A317XI47"/>
<proteinExistence type="inferred from homology"/>
<protein>
    <submittedName>
        <fullName evidence="8">Nitrilotriacetate monooxygenase component A/pristinamycin IIA synthase subunit A</fullName>
    </submittedName>
</protein>
<dbReference type="InterPro" id="IPR011251">
    <property type="entry name" value="Luciferase-like_dom"/>
</dbReference>
<evidence type="ECO:0000256" key="3">
    <source>
        <dbReference type="ARBA" id="ARBA00023002"/>
    </source>
</evidence>
<evidence type="ECO:0000256" key="2">
    <source>
        <dbReference type="ARBA" id="ARBA00022643"/>
    </source>
</evidence>
<evidence type="ECO:0000256" key="6">
    <source>
        <dbReference type="SAM" id="MobiDB-lite"/>
    </source>
</evidence>
<dbReference type="PIRSF" id="PIRSF000337">
    <property type="entry name" value="NTA_MOA"/>
    <property type="match status" value="1"/>
</dbReference>
<feature type="domain" description="Luciferase-like" evidence="7">
    <location>
        <begin position="61"/>
        <end position="431"/>
    </location>
</feature>
<name>A0A317XI47_9BASI</name>
<feature type="region of interest" description="Disordered" evidence="6">
    <location>
        <begin position="463"/>
        <end position="490"/>
    </location>
</feature>
<dbReference type="SUPFAM" id="SSF51679">
    <property type="entry name" value="Bacterial luciferase-like"/>
    <property type="match status" value="1"/>
</dbReference>
<keyword evidence="2" id="KW-0288">FMN</keyword>
<gene>
    <name evidence="8" type="ORF">BCV70DRAFT_44638</name>
</gene>
<sequence>MSTRVAPDENGHDDVKRQKTNGHTDTHASNVNGNGDGTKSRIILYAFMMGCSGHQSPGLWTHGADRSRHHNKLSYWTDHAKLLERGKFDGLFLADVLGGYDVYNGNLDAALRSGAQFPVIDPLLLVSAMAGVTRHLSFGLTATTSYVHPYELARRFSTLDHITNGRVGWNVVTGYLDSAARQFGNKNQDLHAVRYQVAHEYMDVVYKLWESSWADDSVHHNAQHQLYTDPERVRKINHTGKYFDSVPGPHICEPSPQRTPVIYQAGSSGPGMEFAAKHAEVIFIAAHKPSVAKKRVDAARAGAEKAGRDPASLKVLALLCPIVGATEEEAQAKYEEHLAHGSDDGALALFGGWTGIDLSGYADDEELRIVESNAIKSAVENFAAQDPNVPKWTKKAVADKIKLGGLGPTIVGTPESIADQLESWIQESGVDGFNLAYTLAPGTFEDFIDHVLPILQQRGRVWNDYPAPLPSQPTTDPSQGPPSGFGVDEQASLTSREKLYGLGQTKLRPDHYASKFTWKAGQPAPPLD</sequence>
<dbReference type="PANTHER" id="PTHR30011">
    <property type="entry name" value="ALKANESULFONATE MONOOXYGENASE-RELATED"/>
    <property type="match status" value="1"/>
</dbReference>
<dbReference type="Proteomes" id="UP000246740">
    <property type="component" value="Unassembled WGS sequence"/>
</dbReference>